<evidence type="ECO:0000313" key="4">
    <source>
        <dbReference type="EMBL" id="GLL12957.1"/>
    </source>
</evidence>
<dbReference type="PANTHER" id="PTHR37042:SF4">
    <property type="entry name" value="OUTER MEMBRANE PROTEIN RV1973"/>
    <property type="match status" value="1"/>
</dbReference>
<evidence type="ECO:0008006" key="6">
    <source>
        <dbReference type="Google" id="ProtNLM"/>
    </source>
</evidence>
<comment type="caution">
    <text evidence="4">The sequence shown here is derived from an EMBL/GenBank/DDBJ whole genome shotgun (WGS) entry which is preliminary data.</text>
</comment>
<gene>
    <name evidence="4" type="ORF">GCM10017577_40990</name>
</gene>
<keyword evidence="3" id="KW-1133">Transmembrane helix</keyword>
<protein>
    <recommendedName>
        <fullName evidence="6">Mce-associated membrane protein</fullName>
    </recommendedName>
</protein>
<dbReference type="GO" id="GO:0016020">
    <property type="term" value="C:membrane"/>
    <property type="evidence" value="ECO:0007669"/>
    <property type="project" value="UniProtKB-SubCell"/>
</dbReference>
<evidence type="ECO:0000256" key="1">
    <source>
        <dbReference type="ARBA" id="ARBA00004370"/>
    </source>
</evidence>
<dbReference type="RefSeq" id="WP_051737028.1">
    <property type="nucleotide sequence ID" value="NZ_BAAAUZ010000009.1"/>
</dbReference>
<keyword evidence="3" id="KW-0812">Transmembrane</keyword>
<accession>A0A9W6NXY2</accession>
<dbReference type="AlphaFoldDB" id="A0A9W6NXY2"/>
<dbReference type="Proteomes" id="UP001143463">
    <property type="component" value="Unassembled WGS sequence"/>
</dbReference>
<name>A0A9W6NXY2_9PSEU</name>
<evidence type="ECO:0000256" key="3">
    <source>
        <dbReference type="SAM" id="Phobius"/>
    </source>
</evidence>
<dbReference type="PANTHER" id="PTHR37042">
    <property type="entry name" value="OUTER MEMBRANE PROTEIN RV1973"/>
    <property type="match status" value="1"/>
</dbReference>
<sequence length="201" mass="20871">MSRVGGALAAAGGGVGTGARAVGSGARYAVHLPGAAWAGARRRPRRAFAVLGVAAVVLALVAGLFAFFAIRQLQVENARTAATAAAEQKVTDLLSYDYRSIATDQDGRTAMLTGQFKDDYGSLLKDVVAPAAAQQQLTTRSNVVSTSVVGTDGTDTVTLLMFLNQTTQSSAKPDPTLSGSRLRVTVQEVDGNWLVSEMTPV</sequence>
<feature type="transmembrane region" description="Helical" evidence="3">
    <location>
        <begin position="47"/>
        <end position="70"/>
    </location>
</feature>
<evidence type="ECO:0000256" key="2">
    <source>
        <dbReference type="ARBA" id="ARBA00023136"/>
    </source>
</evidence>
<comment type="subcellular location">
    <subcellularLocation>
        <location evidence="1">Membrane</location>
    </subcellularLocation>
</comment>
<reference evidence="4" key="1">
    <citation type="journal article" date="2014" name="Int. J. Syst. Evol. Microbiol.">
        <title>Complete genome sequence of Corynebacterium casei LMG S-19264T (=DSM 44701T), isolated from a smear-ripened cheese.</title>
        <authorList>
            <consortium name="US DOE Joint Genome Institute (JGI-PGF)"/>
            <person name="Walter F."/>
            <person name="Albersmeier A."/>
            <person name="Kalinowski J."/>
            <person name="Ruckert C."/>
        </authorList>
    </citation>
    <scope>NUCLEOTIDE SEQUENCE</scope>
    <source>
        <strain evidence="4">VKM Ac-1069</strain>
    </source>
</reference>
<keyword evidence="5" id="KW-1185">Reference proteome</keyword>
<organism evidence="4 5">
    <name type="scientific">Pseudonocardia halophobica</name>
    <dbReference type="NCBI Taxonomy" id="29401"/>
    <lineage>
        <taxon>Bacteria</taxon>
        <taxon>Bacillati</taxon>
        <taxon>Actinomycetota</taxon>
        <taxon>Actinomycetes</taxon>
        <taxon>Pseudonocardiales</taxon>
        <taxon>Pseudonocardiaceae</taxon>
        <taxon>Pseudonocardia</taxon>
    </lineage>
</organism>
<evidence type="ECO:0000313" key="5">
    <source>
        <dbReference type="Proteomes" id="UP001143463"/>
    </source>
</evidence>
<dbReference type="EMBL" id="BSFQ01000017">
    <property type="protein sequence ID" value="GLL12957.1"/>
    <property type="molecule type" value="Genomic_DNA"/>
</dbReference>
<reference evidence="4" key="2">
    <citation type="submission" date="2023-01" db="EMBL/GenBank/DDBJ databases">
        <authorList>
            <person name="Sun Q."/>
            <person name="Evtushenko L."/>
        </authorList>
    </citation>
    <scope>NUCLEOTIDE SEQUENCE</scope>
    <source>
        <strain evidence="4">VKM Ac-1069</strain>
    </source>
</reference>
<keyword evidence="2 3" id="KW-0472">Membrane</keyword>
<proteinExistence type="predicted"/>